<keyword evidence="2" id="KW-1185">Reference proteome</keyword>
<dbReference type="EMBL" id="PKSG01001074">
    <property type="protein sequence ID" value="POR31197.1"/>
    <property type="molecule type" value="Genomic_DNA"/>
</dbReference>
<protein>
    <recommendedName>
        <fullName evidence="3">Hemerythrin-like domain-containing protein</fullName>
    </recommendedName>
</protein>
<gene>
    <name evidence="1" type="ORF">TPAR_08593</name>
</gene>
<dbReference type="OrthoDB" id="58416at2759"/>
<evidence type="ECO:0000313" key="1">
    <source>
        <dbReference type="EMBL" id="POR31197.1"/>
    </source>
</evidence>
<dbReference type="PANTHER" id="PTHR38048">
    <property type="entry name" value="EXPRESSED PROTEIN"/>
    <property type="match status" value="1"/>
</dbReference>
<dbReference type="AlphaFoldDB" id="A0A2S4KLY0"/>
<sequence>MTIVHDCLIRGINAVYLQCVNVTNKGNAKDKKDFANFAYAWGRMINEHYTVEEEKILPEINEVTGVEGLMDANVNEHFLFLGGLSAYDQYVEKVRTGKEDWTAERLRAIIDSFMPTLQTHLENEITTLVRLEKYADKCDWDVWFQTTANQIASDGTRALIELP</sequence>
<organism evidence="1 2">
    <name type="scientific">Tolypocladium paradoxum</name>
    <dbReference type="NCBI Taxonomy" id="94208"/>
    <lineage>
        <taxon>Eukaryota</taxon>
        <taxon>Fungi</taxon>
        <taxon>Dikarya</taxon>
        <taxon>Ascomycota</taxon>
        <taxon>Pezizomycotina</taxon>
        <taxon>Sordariomycetes</taxon>
        <taxon>Hypocreomycetidae</taxon>
        <taxon>Hypocreales</taxon>
        <taxon>Ophiocordycipitaceae</taxon>
        <taxon>Tolypocladium</taxon>
    </lineage>
</organism>
<proteinExistence type="predicted"/>
<comment type="caution">
    <text evidence="1">The sequence shown here is derived from an EMBL/GenBank/DDBJ whole genome shotgun (WGS) entry which is preliminary data.</text>
</comment>
<dbReference type="Gene3D" id="1.20.120.520">
    <property type="entry name" value="nmb1532 protein domain like"/>
    <property type="match status" value="1"/>
</dbReference>
<dbReference type="InterPro" id="IPR053206">
    <property type="entry name" value="Dimeric_xanthone_biosynth"/>
</dbReference>
<reference evidence="1 2" key="1">
    <citation type="submission" date="2018-01" db="EMBL/GenBank/DDBJ databases">
        <title>Harnessing the power of phylogenomics to disentangle the directionality and signatures of interkingdom host jumping in the parasitic fungal genus Tolypocladium.</title>
        <authorList>
            <person name="Quandt C.A."/>
            <person name="Patterson W."/>
            <person name="Spatafora J.W."/>
        </authorList>
    </citation>
    <scope>NUCLEOTIDE SEQUENCE [LARGE SCALE GENOMIC DNA]</scope>
    <source>
        <strain evidence="1 2">NRBC 100945</strain>
    </source>
</reference>
<dbReference type="PANTHER" id="PTHR38048:SF2">
    <property type="entry name" value="HEMERYTHRIN-LIKE DOMAIN-CONTAINING PROTEIN"/>
    <property type="match status" value="1"/>
</dbReference>
<evidence type="ECO:0000313" key="2">
    <source>
        <dbReference type="Proteomes" id="UP000237481"/>
    </source>
</evidence>
<accession>A0A2S4KLY0</accession>
<evidence type="ECO:0008006" key="3">
    <source>
        <dbReference type="Google" id="ProtNLM"/>
    </source>
</evidence>
<dbReference type="Proteomes" id="UP000237481">
    <property type="component" value="Unassembled WGS sequence"/>
</dbReference>
<dbReference type="STRING" id="94208.A0A2S4KLY0"/>
<name>A0A2S4KLY0_9HYPO</name>